<evidence type="ECO:0000313" key="3">
    <source>
        <dbReference type="EMBL" id="REG37718.1"/>
    </source>
</evidence>
<dbReference type="InterPro" id="IPR029033">
    <property type="entry name" value="His_PPase_superfam"/>
</dbReference>
<organism evidence="2 4">
    <name type="scientific">Archangium gephyra</name>
    <dbReference type="NCBI Taxonomy" id="48"/>
    <lineage>
        <taxon>Bacteria</taxon>
        <taxon>Pseudomonadati</taxon>
        <taxon>Myxococcota</taxon>
        <taxon>Myxococcia</taxon>
        <taxon>Myxococcales</taxon>
        <taxon>Cystobacterineae</taxon>
        <taxon>Archangiaceae</taxon>
        <taxon>Archangium</taxon>
    </lineage>
</organism>
<dbReference type="RefSeq" id="WP_047858077.1">
    <property type="nucleotide sequence ID" value="NZ_CP011509.1"/>
</dbReference>
<dbReference type="AlphaFoldDB" id="A0AAC8TFI9"/>
<dbReference type="CDD" id="cd07067">
    <property type="entry name" value="HP_PGM_like"/>
    <property type="match status" value="1"/>
</dbReference>
<dbReference type="Proteomes" id="UP000256345">
    <property type="component" value="Unassembled WGS sequence"/>
</dbReference>
<accession>A0AAC8TFI9</accession>
<name>A0AAC8TFI9_9BACT</name>
<sequence length="237" mass="26367">MGVLTLVRHGQTSGEWYDRDRLSELGMRQAARLGEVWAASEHAFEAVYVGPARRHQQTCEAVRAAYLARGLRFPEPVVLPELDEYSAEPLFRVLLPKLAERNEQVRELMESGALEGPDGARRLFRLLDPLGRAWARGELEDPGVEPWSTFVSRVEAGLRKMMQQPGRKAELVAFTSAGPMAVATGLSLGASAEKVFALSLMVWNTACTDFLFSGERLSLRSFNGTPHLLEPELQTMR</sequence>
<dbReference type="PANTHER" id="PTHR20935">
    <property type="entry name" value="PHOSPHOGLYCERATE MUTASE-RELATED"/>
    <property type="match status" value="1"/>
</dbReference>
<keyword evidence="1" id="KW-0378">Hydrolase</keyword>
<evidence type="ECO:0000313" key="2">
    <source>
        <dbReference type="EMBL" id="AKJ04202.1"/>
    </source>
</evidence>
<reference evidence="3 5" key="2">
    <citation type="submission" date="2018-08" db="EMBL/GenBank/DDBJ databases">
        <title>Genomic Encyclopedia of Archaeal and Bacterial Type Strains, Phase II (KMG-II): from individual species to whole genera.</title>
        <authorList>
            <person name="Goeker M."/>
        </authorList>
    </citation>
    <scope>NUCLEOTIDE SEQUENCE [LARGE SCALE GENOMIC DNA]</scope>
    <source>
        <strain evidence="3 5">DSM 2261</strain>
    </source>
</reference>
<dbReference type="PANTHER" id="PTHR20935:SF0">
    <property type="entry name" value="SERINE_THREONINE-PROTEIN PHOSPHATASE PGAM5, MITOCHONDRIAL"/>
    <property type="match status" value="1"/>
</dbReference>
<proteinExistence type="predicted"/>
<dbReference type="SUPFAM" id="SSF53254">
    <property type="entry name" value="Phosphoglycerate mutase-like"/>
    <property type="match status" value="1"/>
</dbReference>
<reference evidence="2 4" key="1">
    <citation type="submission" date="2015-05" db="EMBL/GenBank/DDBJ databases">
        <title>Genome assembly of Archangium gephyra DSM 2261.</title>
        <authorList>
            <person name="Sharma G."/>
            <person name="Subramanian S."/>
        </authorList>
    </citation>
    <scope>NUCLEOTIDE SEQUENCE [LARGE SCALE GENOMIC DNA]</scope>
    <source>
        <strain evidence="2 4">DSM 2261</strain>
    </source>
</reference>
<protein>
    <submittedName>
        <fullName evidence="3">Broad specificity phosphatase PhoE</fullName>
    </submittedName>
    <submittedName>
        <fullName evidence="2">Phosphoglycerate mutase family protein</fullName>
    </submittedName>
</protein>
<keyword evidence="5" id="KW-1185">Reference proteome</keyword>
<dbReference type="SMART" id="SM00855">
    <property type="entry name" value="PGAM"/>
    <property type="match status" value="1"/>
</dbReference>
<dbReference type="InterPro" id="IPR013078">
    <property type="entry name" value="His_Pase_superF_clade-1"/>
</dbReference>
<evidence type="ECO:0000313" key="5">
    <source>
        <dbReference type="Proteomes" id="UP000256345"/>
    </source>
</evidence>
<dbReference type="GO" id="GO:0016787">
    <property type="term" value="F:hydrolase activity"/>
    <property type="evidence" value="ECO:0007669"/>
    <property type="project" value="UniProtKB-KW"/>
</dbReference>
<dbReference type="Pfam" id="PF00300">
    <property type="entry name" value="His_Phos_1"/>
    <property type="match status" value="2"/>
</dbReference>
<dbReference type="EMBL" id="QUMU01000001">
    <property type="protein sequence ID" value="REG37718.1"/>
    <property type="molecule type" value="Genomic_DNA"/>
</dbReference>
<dbReference type="EMBL" id="CP011509">
    <property type="protein sequence ID" value="AKJ04202.1"/>
    <property type="molecule type" value="Genomic_DNA"/>
</dbReference>
<evidence type="ECO:0000313" key="4">
    <source>
        <dbReference type="Proteomes" id="UP000035579"/>
    </source>
</evidence>
<dbReference type="KEGG" id="age:AA314_05828"/>
<evidence type="ECO:0000256" key="1">
    <source>
        <dbReference type="ARBA" id="ARBA00022801"/>
    </source>
</evidence>
<dbReference type="Gene3D" id="3.40.50.1240">
    <property type="entry name" value="Phosphoglycerate mutase-like"/>
    <property type="match status" value="1"/>
</dbReference>
<dbReference type="InterPro" id="IPR051021">
    <property type="entry name" value="Mito_Ser/Thr_phosphatase"/>
</dbReference>
<gene>
    <name evidence="2" type="ORF">AA314_05828</name>
    <name evidence="3" type="ORF">ATI61_101705</name>
</gene>
<dbReference type="Proteomes" id="UP000035579">
    <property type="component" value="Chromosome"/>
</dbReference>